<dbReference type="InterPro" id="IPR001900">
    <property type="entry name" value="RNase_II/R"/>
</dbReference>
<dbReference type="AlphaFoldDB" id="A0A9D9HMN8"/>
<dbReference type="Gene3D" id="2.40.50.140">
    <property type="entry name" value="Nucleic acid-binding proteins"/>
    <property type="match status" value="1"/>
</dbReference>
<dbReference type="Gene3D" id="1.10.10.10">
    <property type="entry name" value="Winged helix-like DNA-binding domain superfamily/Winged helix DNA-binding domain"/>
    <property type="match status" value="1"/>
</dbReference>
<dbReference type="InterPro" id="IPR056404">
    <property type="entry name" value="HTH_RNase_II"/>
</dbReference>
<protein>
    <submittedName>
        <fullName evidence="2">RNB domain-containing ribonuclease</fullName>
    </submittedName>
</protein>
<dbReference type="Proteomes" id="UP000823638">
    <property type="component" value="Unassembled WGS sequence"/>
</dbReference>
<reference evidence="2" key="1">
    <citation type="submission" date="2020-10" db="EMBL/GenBank/DDBJ databases">
        <authorList>
            <person name="Gilroy R."/>
        </authorList>
    </citation>
    <scope>NUCLEOTIDE SEQUENCE</scope>
    <source>
        <strain evidence="2">10532</strain>
    </source>
</reference>
<feature type="domain" description="RNB" evidence="1">
    <location>
        <begin position="251"/>
        <end position="527"/>
    </location>
</feature>
<dbReference type="InterPro" id="IPR036388">
    <property type="entry name" value="WH-like_DNA-bd_sf"/>
</dbReference>
<evidence type="ECO:0000259" key="1">
    <source>
        <dbReference type="SMART" id="SM00955"/>
    </source>
</evidence>
<dbReference type="SMART" id="SM00955">
    <property type="entry name" value="RNB"/>
    <property type="match status" value="1"/>
</dbReference>
<dbReference type="GO" id="GO:0003723">
    <property type="term" value="F:RNA binding"/>
    <property type="evidence" value="ECO:0007669"/>
    <property type="project" value="InterPro"/>
</dbReference>
<dbReference type="EMBL" id="JADIMM010000009">
    <property type="protein sequence ID" value="MBO8456672.1"/>
    <property type="molecule type" value="Genomic_DNA"/>
</dbReference>
<dbReference type="GO" id="GO:0000932">
    <property type="term" value="C:P-body"/>
    <property type="evidence" value="ECO:0007669"/>
    <property type="project" value="TreeGrafter"/>
</dbReference>
<dbReference type="InterPro" id="IPR012340">
    <property type="entry name" value="NA-bd_OB-fold"/>
</dbReference>
<dbReference type="InterPro" id="IPR050180">
    <property type="entry name" value="RNR_Ribonuclease"/>
</dbReference>
<proteinExistence type="predicted"/>
<dbReference type="GO" id="GO:0006402">
    <property type="term" value="P:mRNA catabolic process"/>
    <property type="evidence" value="ECO:0007669"/>
    <property type="project" value="TreeGrafter"/>
</dbReference>
<dbReference type="PANTHER" id="PTHR23355:SF42">
    <property type="entry name" value="RIBONUCLEASE II, CHLOROPLASTIC_MITOCHONDRIAL"/>
    <property type="match status" value="1"/>
</dbReference>
<dbReference type="SUPFAM" id="SSF50249">
    <property type="entry name" value="Nucleic acid-binding proteins"/>
    <property type="match status" value="2"/>
</dbReference>
<organism evidence="2 3">
    <name type="scientific">Candidatus Gallitreponema excrementavium</name>
    <dbReference type="NCBI Taxonomy" id="2840840"/>
    <lineage>
        <taxon>Bacteria</taxon>
        <taxon>Pseudomonadati</taxon>
        <taxon>Spirochaetota</taxon>
        <taxon>Spirochaetia</taxon>
        <taxon>Spirochaetales</taxon>
        <taxon>Candidatus Gallitreponema</taxon>
    </lineage>
</organism>
<dbReference type="PANTHER" id="PTHR23355">
    <property type="entry name" value="RIBONUCLEASE"/>
    <property type="match status" value="1"/>
</dbReference>
<dbReference type="Pfam" id="PF23161">
    <property type="entry name" value="HTH_RNase_II"/>
    <property type="match status" value="1"/>
</dbReference>
<gene>
    <name evidence="2" type="ORF">IAA81_00400</name>
</gene>
<name>A0A9D9HMN8_9SPIR</name>
<comment type="caution">
    <text evidence="2">The sequence shown here is derived from an EMBL/GenBank/DDBJ whole genome shotgun (WGS) entry which is preliminary data.</text>
</comment>
<evidence type="ECO:0000313" key="3">
    <source>
        <dbReference type="Proteomes" id="UP000823638"/>
    </source>
</evidence>
<dbReference type="Pfam" id="PF00773">
    <property type="entry name" value="RNB"/>
    <property type="match status" value="2"/>
</dbReference>
<evidence type="ECO:0000313" key="2">
    <source>
        <dbReference type="EMBL" id="MBO8456672.1"/>
    </source>
</evidence>
<reference evidence="2" key="2">
    <citation type="journal article" date="2021" name="PeerJ">
        <title>Extensive microbial diversity within the chicken gut microbiome revealed by metagenomics and culture.</title>
        <authorList>
            <person name="Gilroy R."/>
            <person name="Ravi A."/>
            <person name="Getino M."/>
            <person name="Pursley I."/>
            <person name="Horton D.L."/>
            <person name="Alikhan N.F."/>
            <person name="Baker D."/>
            <person name="Gharbi K."/>
            <person name="Hall N."/>
            <person name="Watson M."/>
            <person name="Adriaenssens E.M."/>
            <person name="Foster-Nyarko E."/>
            <person name="Jarju S."/>
            <person name="Secka A."/>
            <person name="Antonio M."/>
            <person name="Oren A."/>
            <person name="Chaudhuri R.R."/>
            <person name="La Ragione R."/>
            <person name="Hildebrand F."/>
            <person name="Pallen M.J."/>
        </authorList>
    </citation>
    <scope>NUCLEOTIDE SEQUENCE</scope>
    <source>
        <strain evidence="2">10532</strain>
    </source>
</reference>
<accession>A0A9D9HMN8</accession>
<dbReference type="GO" id="GO:0000175">
    <property type="term" value="F:3'-5'-RNA exonuclease activity"/>
    <property type="evidence" value="ECO:0007669"/>
    <property type="project" value="TreeGrafter"/>
</dbReference>
<sequence length="630" mass="71405">MKISKDSLVLYKEAPWVVKETIPMEGKIEITGPRGKTMKVREKDIVLLSSGKTENLNKLFDSAYLDEKEKTLDLENKIKEIWELAGGEEISFGDFSAMVFDSNAPDLQWLLYKKLKASPWFTLELTEDSGLNLPVLKPNSQILANELIEKKDKKQKETRLREDAVKRLKNREDFQDEDIPFLQEVEAFALGKSSKSAILREAGIPETQEKAHKILLQNGFWSILKNPWPTRRGITLASANLPGEPVAEVPRLDLTNQEKYRAYAIDNEDSSDPDDAIGFDGDFLWIHIADPSDTVLPDSPPDIEARKRGSTNYLPEGVFRMLGSEITLNYSLGLEKISKALSFRLKLDEKGDISSVRILKTLVNVERLTYKKASLLKDSNELNALFRISQRNRERRLRKGAVEINLPEVSIILKEGRVSIEQCEQNEAQAMVKEMMLLAGEGAAKFAFENSIPFQFVSQEEPEIPKNIPQGLAGEYRLRRSMRPRQVSVNPSAHHGLGLGMYAQVTSPLRRYGDLVSHQQLSLFLENRKTMDKETLFDKIAQGDIAASECIKAERESCIHWKLVYLLQNPQWQGEAVIVETGIPKAKILIPELAMESQINIPGNLQLNDRIKVKAENIELWNLKVDFVPV</sequence>